<feature type="binding site" evidence="4">
    <location>
        <position position="111"/>
    </location>
    <ligand>
        <name>substrate</name>
    </ligand>
</feature>
<gene>
    <name evidence="4 7" type="primary">truA</name>
    <name evidence="7" type="ORF">VB739_08780</name>
</gene>
<name>A0ABU5SVU7_9CYAN</name>
<comment type="subunit">
    <text evidence="4">Homodimer.</text>
</comment>
<keyword evidence="2 4" id="KW-0819">tRNA processing</keyword>
<accession>A0ABU5SVU7</accession>
<comment type="catalytic activity">
    <reaction evidence="4 5">
        <text>uridine(38/39/40) in tRNA = pseudouridine(38/39/40) in tRNA</text>
        <dbReference type="Rhea" id="RHEA:22376"/>
        <dbReference type="Rhea" id="RHEA-COMP:10085"/>
        <dbReference type="Rhea" id="RHEA-COMP:10087"/>
        <dbReference type="ChEBI" id="CHEBI:65314"/>
        <dbReference type="ChEBI" id="CHEBI:65315"/>
        <dbReference type="EC" id="5.4.99.12"/>
    </reaction>
</comment>
<keyword evidence="8" id="KW-1185">Reference proteome</keyword>
<evidence type="ECO:0000256" key="5">
    <source>
        <dbReference type="RuleBase" id="RU003792"/>
    </source>
</evidence>
<dbReference type="Gene3D" id="3.30.70.660">
    <property type="entry name" value="Pseudouridine synthase I, catalytic domain, C-terminal subdomain"/>
    <property type="match status" value="1"/>
</dbReference>
<protein>
    <recommendedName>
        <fullName evidence="4">tRNA pseudouridine synthase A</fullName>
        <ecNumber evidence="4">5.4.99.12</ecNumber>
    </recommendedName>
    <alternativeName>
        <fullName evidence="4">tRNA pseudouridine(38-40) synthase</fullName>
    </alternativeName>
    <alternativeName>
        <fullName evidence="4">tRNA pseudouridylate synthase I</fullName>
    </alternativeName>
    <alternativeName>
        <fullName evidence="4">tRNA-uridine isomerase I</fullName>
    </alternativeName>
</protein>
<comment type="function">
    <text evidence="4">Formation of pseudouridine at positions 38, 39 and 40 in the anticodon stem and loop of transfer RNAs.</text>
</comment>
<dbReference type="HAMAP" id="MF_00171">
    <property type="entry name" value="TruA"/>
    <property type="match status" value="1"/>
</dbReference>
<dbReference type="Proteomes" id="UP001302329">
    <property type="component" value="Unassembled WGS sequence"/>
</dbReference>
<dbReference type="CDD" id="cd02570">
    <property type="entry name" value="PseudoU_synth_EcTruA"/>
    <property type="match status" value="1"/>
</dbReference>
<comment type="caution">
    <text evidence="4">Lacks conserved residue(s) required for the propagation of feature annotation.</text>
</comment>
<evidence type="ECO:0000256" key="2">
    <source>
        <dbReference type="ARBA" id="ARBA00022694"/>
    </source>
</evidence>
<dbReference type="InterPro" id="IPR020095">
    <property type="entry name" value="PsdUridine_synth_TruA_C"/>
</dbReference>
<sequence>MKRIALSLQYEGSSFHGWQRQASHSSVQETLEGAIAALDPHRPAQTVAAGRTDSGVHAAAQVVHFDASGPIPVSRWAKALNGRLPPTIRVRAAAEVASDWHACFTATYRRYRYTIFNGRTPNLFLAPWSWHRYQWRLDEARMARCLEALQGEHDFSAFQRAGSRRAHARTTVQEVHIDRQGDLLVAEVQASGFLYGMVRLLMGQLVAVGEGRLEAEEFLHRWRSGARHAVKEAAPPQGLCLLRVGYPTDIFPEAAWYDCQPRFLLESRDPPADPFIGVPIG</sequence>
<feature type="domain" description="Pseudouridine synthase I TruA alpha/beta" evidence="6">
    <location>
        <begin position="148"/>
        <end position="247"/>
    </location>
</feature>
<feature type="domain" description="Pseudouridine synthase I TruA alpha/beta" evidence="6">
    <location>
        <begin position="9"/>
        <end position="104"/>
    </location>
</feature>
<dbReference type="PIRSF" id="PIRSF001430">
    <property type="entry name" value="tRNA_psdUrid_synth"/>
    <property type="match status" value="1"/>
</dbReference>
<dbReference type="Pfam" id="PF01416">
    <property type="entry name" value="PseudoU_synth_1"/>
    <property type="match status" value="2"/>
</dbReference>
<dbReference type="EMBL" id="JAYGHY010000023">
    <property type="protein sequence ID" value="MEA5442645.1"/>
    <property type="molecule type" value="Genomic_DNA"/>
</dbReference>
<comment type="similarity">
    <text evidence="1 4 5">Belongs to the tRNA pseudouridine synthase TruA family.</text>
</comment>
<evidence type="ECO:0000256" key="3">
    <source>
        <dbReference type="ARBA" id="ARBA00023235"/>
    </source>
</evidence>
<dbReference type="Gene3D" id="3.30.70.580">
    <property type="entry name" value="Pseudouridine synthase I, catalytic domain, N-terminal subdomain"/>
    <property type="match status" value="1"/>
</dbReference>
<dbReference type="PANTHER" id="PTHR11142:SF0">
    <property type="entry name" value="TRNA PSEUDOURIDINE SYNTHASE-LIKE 1"/>
    <property type="match status" value="1"/>
</dbReference>
<organism evidence="7 8">
    <name type="scientific">Cyanobium gracile UHCC 0281</name>
    <dbReference type="NCBI Taxonomy" id="3110309"/>
    <lineage>
        <taxon>Bacteria</taxon>
        <taxon>Bacillati</taxon>
        <taxon>Cyanobacteriota</taxon>
        <taxon>Cyanophyceae</taxon>
        <taxon>Synechococcales</taxon>
        <taxon>Prochlorococcaceae</taxon>
        <taxon>Cyanobium</taxon>
    </lineage>
</organism>
<dbReference type="PANTHER" id="PTHR11142">
    <property type="entry name" value="PSEUDOURIDYLATE SYNTHASE"/>
    <property type="match status" value="1"/>
</dbReference>
<dbReference type="EC" id="5.4.99.12" evidence="4"/>
<proteinExistence type="inferred from homology"/>
<reference evidence="7 8" key="1">
    <citation type="submission" date="2023-12" db="EMBL/GenBank/DDBJ databases">
        <title>Baltic Sea Cyanobacteria.</title>
        <authorList>
            <person name="Delbaje E."/>
            <person name="Fewer D.P."/>
            <person name="Shishido T.K."/>
        </authorList>
    </citation>
    <scope>NUCLEOTIDE SEQUENCE [LARGE SCALE GENOMIC DNA]</scope>
    <source>
        <strain evidence="7 8">UHCC 0281</strain>
    </source>
</reference>
<evidence type="ECO:0000313" key="7">
    <source>
        <dbReference type="EMBL" id="MEA5442645.1"/>
    </source>
</evidence>
<dbReference type="InterPro" id="IPR020094">
    <property type="entry name" value="TruA/RsuA/RluB/E/F_N"/>
</dbReference>
<dbReference type="InterPro" id="IPR001406">
    <property type="entry name" value="PsdUridine_synth_TruA"/>
</dbReference>
<dbReference type="InterPro" id="IPR020103">
    <property type="entry name" value="PsdUridine_synth_cat_dom_sf"/>
</dbReference>
<evidence type="ECO:0000259" key="6">
    <source>
        <dbReference type="Pfam" id="PF01416"/>
    </source>
</evidence>
<keyword evidence="3 4" id="KW-0413">Isomerase</keyword>
<dbReference type="GO" id="GO:0160147">
    <property type="term" value="F:tRNA pseudouridine(38-40) synthase activity"/>
    <property type="evidence" value="ECO:0007669"/>
    <property type="project" value="UniProtKB-EC"/>
</dbReference>
<dbReference type="SUPFAM" id="SSF55120">
    <property type="entry name" value="Pseudouridine synthase"/>
    <property type="match status" value="1"/>
</dbReference>
<dbReference type="RefSeq" id="WP_323356714.1">
    <property type="nucleotide sequence ID" value="NZ_JAYGHY010000023.1"/>
</dbReference>
<comment type="caution">
    <text evidence="7">The sequence shown here is derived from an EMBL/GenBank/DDBJ whole genome shotgun (WGS) entry which is preliminary data.</text>
</comment>
<dbReference type="NCBIfam" id="TIGR00071">
    <property type="entry name" value="hisT_truA"/>
    <property type="match status" value="1"/>
</dbReference>
<evidence type="ECO:0000256" key="1">
    <source>
        <dbReference type="ARBA" id="ARBA00009375"/>
    </source>
</evidence>
<evidence type="ECO:0000256" key="4">
    <source>
        <dbReference type="HAMAP-Rule" id="MF_00171"/>
    </source>
</evidence>
<feature type="active site" description="Nucleophile" evidence="4">
    <location>
        <position position="53"/>
    </location>
</feature>
<evidence type="ECO:0000313" key="8">
    <source>
        <dbReference type="Proteomes" id="UP001302329"/>
    </source>
</evidence>
<dbReference type="InterPro" id="IPR020097">
    <property type="entry name" value="PsdUridine_synth_TruA_a/b_dom"/>
</dbReference>